<dbReference type="InterPro" id="IPR003660">
    <property type="entry name" value="HAMP_dom"/>
</dbReference>
<keyword evidence="9" id="KW-0902">Two-component regulatory system</keyword>
<feature type="domain" description="HAMP" evidence="13">
    <location>
        <begin position="189"/>
        <end position="242"/>
    </location>
</feature>
<evidence type="ECO:0000256" key="4">
    <source>
        <dbReference type="ARBA" id="ARBA00022553"/>
    </source>
</evidence>
<dbReference type="PRINTS" id="PR00344">
    <property type="entry name" value="BCTRLSENSOR"/>
</dbReference>
<evidence type="ECO:0000256" key="7">
    <source>
        <dbReference type="ARBA" id="ARBA00022777"/>
    </source>
</evidence>
<dbReference type="GO" id="GO:0016301">
    <property type="term" value="F:kinase activity"/>
    <property type="evidence" value="ECO:0007669"/>
    <property type="project" value="UniProtKB-KW"/>
</dbReference>
<evidence type="ECO:0000256" key="8">
    <source>
        <dbReference type="ARBA" id="ARBA00022989"/>
    </source>
</evidence>
<sequence length="454" mass="49847">MNTFAALFGERYSLRRNLVFNITLALCFCIAAACIILIREFYEHLDENLEAALSLEAKEVIGQIDPDATNYGLNPDAIRFRGVEGIYRYTVFESSGNPVAGGETSPEIAQQMLALDLGATEKIRLLGDRIGVGLKARINDTDFYVLVSTYPANLEETRLQKLYHEVEEEIGWVFLGIFLILTAALLATRQSLRSLHEISQQAQDIGPTDPDRRLSTDKLPSEIAPLIDAVNGAFARLEQGYRSQRDFSSNVAHEIRTPLAVLRSSVERIENSKLRTDIKQDVSRLDRMFEQLIDLSRADASAQTAYSKVDLRKLAVDLASDMASETIRSGRTLAVTGASQSFVVGNPGLLTIALGNLVRNALHYSSEGTEVEIEVLEKPAGLRVLDRGPGVPEKLKTDLFERFNRGSSSGCKPVGSGLGLAIVKSVADAHDAKVRIEDRQGGGSDFVFDFSQHA</sequence>
<dbReference type="EMBL" id="JBHMEA010000006">
    <property type="protein sequence ID" value="MFB9230253.1"/>
    <property type="molecule type" value="Genomic_DNA"/>
</dbReference>
<accession>A0ABV5JBX5</accession>
<dbReference type="InterPro" id="IPR050428">
    <property type="entry name" value="TCS_sensor_his_kinase"/>
</dbReference>
<dbReference type="Proteomes" id="UP001589683">
    <property type="component" value="Unassembled WGS sequence"/>
</dbReference>
<reference evidence="14 15" key="1">
    <citation type="submission" date="2024-09" db="EMBL/GenBank/DDBJ databases">
        <authorList>
            <person name="Sun Q."/>
            <person name="Mori K."/>
        </authorList>
    </citation>
    <scope>NUCLEOTIDE SEQUENCE [LARGE SCALE GENOMIC DNA]</scope>
    <source>
        <strain evidence="14 15">CECT 8726</strain>
    </source>
</reference>
<evidence type="ECO:0000256" key="5">
    <source>
        <dbReference type="ARBA" id="ARBA00022679"/>
    </source>
</evidence>
<comment type="catalytic activity">
    <reaction evidence="1">
        <text>ATP + protein L-histidine = ADP + protein N-phospho-L-histidine.</text>
        <dbReference type="EC" id="2.7.13.3"/>
    </reaction>
</comment>
<keyword evidence="5" id="KW-0808">Transferase</keyword>
<dbReference type="Gene3D" id="3.30.565.10">
    <property type="entry name" value="Histidine kinase-like ATPase, C-terminal domain"/>
    <property type="match status" value="1"/>
</dbReference>
<keyword evidence="7 14" id="KW-0418">Kinase</keyword>
<name>A0ABV5JBX5_9RHOB</name>
<dbReference type="SMART" id="SM00387">
    <property type="entry name" value="HATPase_c"/>
    <property type="match status" value="1"/>
</dbReference>
<evidence type="ECO:0000256" key="3">
    <source>
        <dbReference type="ARBA" id="ARBA00012438"/>
    </source>
</evidence>
<dbReference type="PROSITE" id="PS50885">
    <property type="entry name" value="HAMP"/>
    <property type="match status" value="1"/>
</dbReference>
<feature type="transmembrane region" description="Helical" evidence="11">
    <location>
        <begin position="18"/>
        <end position="38"/>
    </location>
</feature>
<keyword evidence="15" id="KW-1185">Reference proteome</keyword>
<dbReference type="InterPro" id="IPR036890">
    <property type="entry name" value="HATPase_C_sf"/>
</dbReference>
<evidence type="ECO:0000256" key="1">
    <source>
        <dbReference type="ARBA" id="ARBA00000085"/>
    </source>
</evidence>
<evidence type="ECO:0000313" key="14">
    <source>
        <dbReference type="EMBL" id="MFB9230253.1"/>
    </source>
</evidence>
<dbReference type="InterPro" id="IPR005467">
    <property type="entry name" value="His_kinase_dom"/>
</dbReference>
<dbReference type="CDD" id="cd00075">
    <property type="entry name" value="HATPase"/>
    <property type="match status" value="1"/>
</dbReference>
<evidence type="ECO:0000259" key="12">
    <source>
        <dbReference type="PROSITE" id="PS50109"/>
    </source>
</evidence>
<keyword evidence="4" id="KW-0597">Phosphoprotein</keyword>
<dbReference type="EC" id="2.7.13.3" evidence="3"/>
<proteinExistence type="predicted"/>
<dbReference type="Pfam" id="PF00672">
    <property type="entry name" value="HAMP"/>
    <property type="match status" value="1"/>
</dbReference>
<dbReference type="PANTHER" id="PTHR45436">
    <property type="entry name" value="SENSOR HISTIDINE KINASE YKOH"/>
    <property type="match status" value="1"/>
</dbReference>
<comment type="subcellular location">
    <subcellularLocation>
        <location evidence="2">Membrane</location>
    </subcellularLocation>
</comment>
<dbReference type="CDD" id="cd00082">
    <property type="entry name" value="HisKA"/>
    <property type="match status" value="1"/>
</dbReference>
<keyword evidence="8 11" id="KW-1133">Transmembrane helix</keyword>
<dbReference type="Pfam" id="PF02518">
    <property type="entry name" value="HATPase_c"/>
    <property type="match status" value="1"/>
</dbReference>
<feature type="domain" description="Histidine kinase" evidence="12">
    <location>
        <begin position="250"/>
        <end position="454"/>
    </location>
</feature>
<dbReference type="SMART" id="SM00304">
    <property type="entry name" value="HAMP"/>
    <property type="match status" value="1"/>
</dbReference>
<dbReference type="Pfam" id="PF00512">
    <property type="entry name" value="HisKA"/>
    <property type="match status" value="1"/>
</dbReference>
<dbReference type="SUPFAM" id="SSF55874">
    <property type="entry name" value="ATPase domain of HSP90 chaperone/DNA topoisomerase II/histidine kinase"/>
    <property type="match status" value="1"/>
</dbReference>
<dbReference type="SUPFAM" id="SSF47384">
    <property type="entry name" value="Homodimeric domain of signal transducing histidine kinase"/>
    <property type="match status" value="1"/>
</dbReference>
<evidence type="ECO:0000256" key="9">
    <source>
        <dbReference type="ARBA" id="ARBA00023012"/>
    </source>
</evidence>
<evidence type="ECO:0000256" key="11">
    <source>
        <dbReference type="SAM" id="Phobius"/>
    </source>
</evidence>
<evidence type="ECO:0000256" key="6">
    <source>
        <dbReference type="ARBA" id="ARBA00022692"/>
    </source>
</evidence>
<dbReference type="RefSeq" id="WP_213888522.1">
    <property type="nucleotide sequence ID" value="NZ_JAGFNU010000004.1"/>
</dbReference>
<dbReference type="InterPro" id="IPR003661">
    <property type="entry name" value="HisK_dim/P_dom"/>
</dbReference>
<dbReference type="InterPro" id="IPR036097">
    <property type="entry name" value="HisK_dim/P_sf"/>
</dbReference>
<evidence type="ECO:0000256" key="10">
    <source>
        <dbReference type="ARBA" id="ARBA00023136"/>
    </source>
</evidence>
<protein>
    <recommendedName>
        <fullName evidence="3">histidine kinase</fullName>
        <ecNumber evidence="3">2.7.13.3</ecNumber>
    </recommendedName>
</protein>
<keyword evidence="10 11" id="KW-0472">Membrane</keyword>
<dbReference type="Gene3D" id="1.10.287.130">
    <property type="match status" value="1"/>
</dbReference>
<dbReference type="SMART" id="SM00388">
    <property type="entry name" value="HisKA"/>
    <property type="match status" value="1"/>
</dbReference>
<evidence type="ECO:0000259" key="13">
    <source>
        <dbReference type="PROSITE" id="PS50885"/>
    </source>
</evidence>
<keyword evidence="6 11" id="KW-0812">Transmembrane</keyword>
<evidence type="ECO:0000313" key="15">
    <source>
        <dbReference type="Proteomes" id="UP001589683"/>
    </source>
</evidence>
<evidence type="ECO:0000256" key="2">
    <source>
        <dbReference type="ARBA" id="ARBA00004370"/>
    </source>
</evidence>
<organism evidence="14 15">
    <name type="scientific">Pseudohalocynthiibacter aestuariivivens</name>
    <dbReference type="NCBI Taxonomy" id="1591409"/>
    <lineage>
        <taxon>Bacteria</taxon>
        <taxon>Pseudomonadati</taxon>
        <taxon>Pseudomonadota</taxon>
        <taxon>Alphaproteobacteria</taxon>
        <taxon>Rhodobacterales</taxon>
        <taxon>Paracoccaceae</taxon>
        <taxon>Pseudohalocynthiibacter</taxon>
    </lineage>
</organism>
<gene>
    <name evidence="14" type="ORF">ACFFUT_00455</name>
</gene>
<comment type="caution">
    <text evidence="14">The sequence shown here is derived from an EMBL/GenBank/DDBJ whole genome shotgun (WGS) entry which is preliminary data.</text>
</comment>
<dbReference type="PANTHER" id="PTHR45436:SF5">
    <property type="entry name" value="SENSOR HISTIDINE KINASE TRCS"/>
    <property type="match status" value="1"/>
</dbReference>
<dbReference type="PROSITE" id="PS50109">
    <property type="entry name" value="HIS_KIN"/>
    <property type="match status" value="1"/>
</dbReference>
<dbReference type="InterPro" id="IPR004358">
    <property type="entry name" value="Sig_transdc_His_kin-like_C"/>
</dbReference>
<dbReference type="InterPro" id="IPR003594">
    <property type="entry name" value="HATPase_dom"/>
</dbReference>